<proteinExistence type="predicted"/>
<dbReference type="PANTHER" id="PTHR15889:SF2">
    <property type="entry name" value="LARGE RIBOSOMAL SUBUNIT PROTEIN ML37"/>
    <property type="match status" value="1"/>
</dbReference>
<protein>
    <submittedName>
        <fullName evidence="2">Uncharacterized protein</fullName>
    </submittedName>
</protein>
<dbReference type="OrthoDB" id="5835618at2759"/>
<evidence type="ECO:0000256" key="1">
    <source>
        <dbReference type="SAM" id="MobiDB-lite"/>
    </source>
</evidence>
<dbReference type="Proteomes" id="UP000594262">
    <property type="component" value="Unplaced"/>
</dbReference>
<feature type="compositionally biased region" description="Low complexity" evidence="1">
    <location>
        <begin position="400"/>
        <end position="413"/>
    </location>
</feature>
<feature type="compositionally biased region" description="Polar residues" evidence="1">
    <location>
        <begin position="371"/>
        <end position="385"/>
    </location>
</feature>
<evidence type="ECO:0000313" key="3">
    <source>
        <dbReference type="Proteomes" id="UP000594262"/>
    </source>
</evidence>
<organism evidence="2 3">
    <name type="scientific">Clytia hemisphaerica</name>
    <dbReference type="NCBI Taxonomy" id="252671"/>
    <lineage>
        <taxon>Eukaryota</taxon>
        <taxon>Metazoa</taxon>
        <taxon>Cnidaria</taxon>
        <taxon>Hydrozoa</taxon>
        <taxon>Hydroidolina</taxon>
        <taxon>Leptothecata</taxon>
        <taxon>Obeliida</taxon>
        <taxon>Clytiidae</taxon>
        <taxon>Clytia</taxon>
    </lineage>
</organism>
<evidence type="ECO:0000313" key="2">
    <source>
        <dbReference type="EnsemblMetazoa" id="CLYHEMP014939.1"/>
    </source>
</evidence>
<name>A0A7M5WYG2_9CNID</name>
<dbReference type="EnsemblMetazoa" id="CLYHEMT014939.1">
    <property type="protein sequence ID" value="CLYHEMP014939.1"/>
    <property type="gene ID" value="CLYHEMG014939"/>
</dbReference>
<accession>A0A7M5WYG2</accession>
<sequence length="626" mass="69523">MNQLIKRIVISTPSKRCLHNAYIIKPNTHALEQENQASYLTKTIVNKEAPQNVDFNQESDGELSDMVSGIRNSIIETMFFHRDEPLRFPKRMRERTRKIKLAIYKSEMSSQILFNMLNTLWANPASCHPDLVNTTFSYRPDLMAPWSRNGENIQITGKTGHLVSGRKLLKPFAGEEEIKSSDHQQIVWDDIISPFFDLHQLPTIFEPNSGFHPGAPFPCPQKLLTFNPHYWKPTMHFGQGLFYCFAHTMNHALQNGGKMGADLDRPVPMQYLSFDGTTLYFLWYQLNTLDFENEGSIKNMAWRQELKLFDNVTEIVEKRAEGPTDYNDYVGKRMSLVDFDRKRLTETLENEHTVRVGIYGFNPDAAKRQSHPNTDSSIITNTVTGNVRADSKGKAGGGAKSAAGAAAASDSSSESQTFTNTKVNTRIATSSNARSGANAAAKVKTYANAKTNTKVETKQQKPMTFPPTTPPQNTKMSPNDYNTGNGTGPCPCQNSTTIIQVVCPNCTCPCPPNSPPTTPSGETTPKLTTPSGETTPQLTTPSSTTITTTKGSTTTPSGGYTTPYPWYTTCSPCPPCTPPCLPPCTPYPPCCPPCQLPVCYQAQCPYDKRSTLMKMFSYLFGRNKEN</sequence>
<feature type="region of interest" description="Disordered" evidence="1">
    <location>
        <begin position="453"/>
        <end position="477"/>
    </location>
</feature>
<feature type="compositionally biased region" description="Low complexity" evidence="1">
    <location>
        <begin position="428"/>
        <end position="440"/>
    </location>
</feature>
<reference evidence="2" key="1">
    <citation type="submission" date="2021-01" db="UniProtKB">
        <authorList>
            <consortium name="EnsemblMetazoa"/>
        </authorList>
    </citation>
    <scope>IDENTIFICATION</scope>
</reference>
<dbReference type="InterPro" id="IPR052482">
    <property type="entry name" value="mtLSU_mL37"/>
</dbReference>
<feature type="region of interest" description="Disordered" evidence="1">
    <location>
        <begin position="514"/>
        <end position="556"/>
    </location>
</feature>
<dbReference type="GO" id="GO:0005739">
    <property type="term" value="C:mitochondrion"/>
    <property type="evidence" value="ECO:0007669"/>
    <property type="project" value="TreeGrafter"/>
</dbReference>
<feature type="compositionally biased region" description="Low complexity" evidence="1">
    <location>
        <begin position="534"/>
        <end position="556"/>
    </location>
</feature>
<keyword evidence="3" id="KW-1185">Reference proteome</keyword>
<feature type="region of interest" description="Disordered" evidence="1">
    <location>
        <begin position="365"/>
        <end position="440"/>
    </location>
</feature>
<dbReference type="PANTHER" id="PTHR15889">
    <property type="entry name" value="MITOCHONDRIAL RIBOSOMAL PROTEIN L37"/>
    <property type="match status" value="1"/>
</dbReference>
<feature type="compositionally biased region" description="Polar residues" evidence="1">
    <location>
        <begin position="414"/>
        <end position="427"/>
    </location>
</feature>
<dbReference type="AlphaFoldDB" id="A0A7M5WYG2"/>